<feature type="region of interest" description="Disordered" evidence="1">
    <location>
        <begin position="92"/>
        <end position="119"/>
    </location>
</feature>
<dbReference type="Proteomes" id="UP000823388">
    <property type="component" value="Chromosome 1K"/>
</dbReference>
<feature type="compositionally biased region" description="Basic residues" evidence="1">
    <location>
        <begin position="92"/>
        <end position="106"/>
    </location>
</feature>
<accession>A0A8T0XJY2</accession>
<organism evidence="2 3">
    <name type="scientific">Panicum virgatum</name>
    <name type="common">Blackwell switchgrass</name>
    <dbReference type="NCBI Taxonomy" id="38727"/>
    <lineage>
        <taxon>Eukaryota</taxon>
        <taxon>Viridiplantae</taxon>
        <taxon>Streptophyta</taxon>
        <taxon>Embryophyta</taxon>
        <taxon>Tracheophyta</taxon>
        <taxon>Spermatophyta</taxon>
        <taxon>Magnoliopsida</taxon>
        <taxon>Liliopsida</taxon>
        <taxon>Poales</taxon>
        <taxon>Poaceae</taxon>
        <taxon>PACMAD clade</taxon>
        <taxon>Panicoideae</taxon>
        <taxon>Panicodae</taxon>
        <taxon>Paniceae</taxon>
        <taxon>Panicinae</taxon>
        <taxon>Panicum</taxon>
        <taxon>Panicum sect. Hiantes</taxon>
    </lineage>
</organism>
<proteinExistence type="predicted"/>
<evidence type="ECO:0000313" key="3">
    <source>
        <dbReference type="Proteomes" id="UP000823388"/>
    </source>
</evidence>
<dbReference type="EMBL" id="CM029037">
    <property type="protein sequence ID" value="KAG2659515.1"/>
    <property type="molecule type" value="Genomic_DNA"/>
</dbReference>
<evidence type="ECO:0000256" key="1">
    <source>
        <dbReference type="SAM" id="MobiDB-lite"/>
    </source>
</evidence>
<comment type="caution">
    <text evidence="2">The sequence shown here is derived from an EMBL/GenBank/DDBJ whole genome shotgun (WGS) entry which is preliminary data.</text>
</comment>
<evidence type="ECO:0000313" key="2">
    <source>
        <dbReference type="EMBL" id="KAG2659515.1"/>
    </source>
</evidence>
<reference evidence="2" key="1">
    <citation type="submission" date="2020-05" db="EMBL/GenBank/DDBJ databases">
        <title>WGS assembly of Panicum virgatum.</title>
        <authorList>
            <person name="Lovell J.T."/>
            <person name="Jenkins J."/>
            <person name="Shu S."/>
            <person name="Juenger T.E."/>
            <person name="Schmutz J."/>
        </authorList>
    </citation>
    <scope>NUCLEOTIDE SEQUENCE</scope>
    <source>
        <strain evidence="2">AP13</strain>
    </source>
</reference>
<name>A0A8T0XJY2_PANVG</name>
<sequence length="119" mass="13522">MWRWRSWRLRPRRAGRRRRRRGCSAWRSRRGGFESLRGAHLMPRRREGATSQHPGDAARCVAARRDRVLSSDPLRLAGGDVVEGAARAVARRRGMRGGPAARRRTGCRAQGRARGNLED</sequence>
<gene>
    <name evidence="2" type="ORF">PVAP13_1KG366400</name>
</gene>
<protein>
    <submittedName>
        <fullName evidence="2">Uncharacterized protein</fullName>
    </submittedName>
</protein>
<dbReference type="AlphaFoldDB" id="A0A8T0XJY2"/>
<keyword evidence="3" id="KW-1185">Reference proteome</keyword>